<comment type="cofactor">
    <cofactor evidence="5">
        <name>Mg(2+)</name>
        <dbReference type="ChEBI" id="CHEBI:18420"/>
    </cofactor>
</comment>
<dbReference type="InterPro" id="IPR020583">
    <property type="entry name" value="Inositol_monoP_metal-BS"/>
</dbReference>
<name>A0AAE4ATY0_9HYPH</name>
<comment type="similarity">
    <text evidence="1">Belongs to the inositol monophosphatase superfamily.</text>
</comment>
<dbReference type="PRINTS" id="PR00377">
    <property type="entry name" value="IMPHPHTASES"/>
</dbReference>
<accession>A0AAE4ATY0</accession>
<organism evidence="6 7">
    <name type="scientific">Amorphus orientalis</name>
    <dbReference type="NCBI Taxonomy" id="649198"/>
    <lineage>
        <taxon>Bacteria</taxon>
        <taxon>Pseudomonadati</taxon>
        <taxon>Pseudomonadota</taxon>
        <taxon>Alphaproteobacteria</taxon>
        <taxon>Hyphomicrobiales</taxon>
        <taxon>Amorphaceae</taxon>
        <taxon>Amorphus</taxon>
    </lineage>
</organism>
<evidence type="ECO:0000313" key="6">
    <source>
        <dbReference type="EMBL" id="MDQ0316725.1"/>
    </source>
</evidence>
<dbReference type="GO" id="GO:0006020">
    <property type="term" value="P:inositol metabolic process"/>
    <property type="evidence" value="ECO:0007669"/>
    <property type="project" value="TreeGrafter"/>
</dbReference>
<dbReference type="Pfam" id="PF00459">
    <property type="entry name" value="Inositol_P"/>
    <property type="match status" value="1"/>
</dbReference>
<dbReference type="PANTHER" id="PTHR20854">
    <property type="entry name" value="INOSITOL MONOPHOSPHATASE"/>
    <property type="match status" value="1"/>
</dbReference>
<dbReference type="GO" id="GO:0046872">
    <property type="term" value="F:metal ion binding"/>
    <property type="evidence" value="ECO:0007669"/>
    <property type="project" value="UniProtKB-KW"/>
</dbReference>
<dbReference type="GO" id="GO:0007165">
    <property type="term" value="P:signal transduction"/>
    <property type="evidence" value="ECO:0007669"/>
    <property type="project" value="TreeGrafter"/>
</dbReference>
<feature type="binding site" evidence="5">
    <location>
        <position position="77"/>
    </location>
    <ligand>
        <name>Mg(2+)</name>
        <dbReference type="ChEBI" id="CHEBI:18420"/>
        <label>1</label>
        <note>catalytic</note>
    </ligand>
</feature>
<evidence type="ECO:0000256" key="1">
    <source>
        <dbReference type="ARBA" id="ARBA00009759"/>
    </source>
</evidence>
<dbReference type="CDD" id="cd01638">
    <property type="entry name" value="CysQ"/>
    <property type="match status" value="1"/>
</dbReference>
<dbReference type="GO" id="GO:0046854">
    <property type="term" value="P:phosphatidylinositol phosphate biosynthetic process"/>
    <property type="evidence" value="ECO:0007669"/>
    <property type="project" value="InterPro"/>
</dbReference>
<dbReference type="AlphaFoldDB" id="A0AAE4ATY0"/>
<evidence type="ECO:0000256" key="3">
    <source>
        <dbReference type="ARBA" id="ARBA00022801"/>
    </source>
</evidence>
<proteinExistence type="inferred from homology"/>
<dbReference type="RefSeq" id="WP_306886607.1">
    <property type="nucleotide sequence ID" value="NZ_JAUSUL010000003.1"/>
</dbReference>
<dbReference type="Gene3D" id="3.30.540.10">
    <property type="entry name" value="Fructose-1,6-Bisphosphatase, subunit A, domain 1"/>
    <property type="match status" value="1"/>
</dbReference>
<feature type="binding site" evidence="5">
    <location>
        <position position="98"/>
    </location>
    <ligand>
        <name>Mg(2+)</name>
        <dbReference type="ChEBI" id="CHEBI:18420"/>
        <label>1</label>
        <note>catalytic</note>
    </ligand>
</feature>
<dbReference type="PROSITE" id="PS00630">
    <property type="entry name" value="IMP_2"/>
    <property type="match status" value="1"/>
</dbReference>
<dbReference type="PANTHER" id="PTHR20854:SF4">
    <property type="entry name" value="INOSITOL-1-MONOPHOSPHATASE-RELATED"/>
    <property type="match status" value="1"/>
</dbReference>
<dbReference type="Gene3D" id="3.40.190.80">
    <property type="match status" value="1"/>
</dbReference>
<dbReference type="InterPro" id="IPR000760">
    <property type="entry name" value="Inositol_monophosphatase-like"/>
</dbReference>
<keyword evidence="7" id="KW-1185">Reference proteome</keyword>
<keyword evidence="3 6" id="KW-0378">Hydrolase</keyword>
<evidence type="ECO:0000256" key="2">
    <source>
        <dbReference type="ARBA" id="ARBA00022723"/>
    </source>
</evidence>
<feature type="binding site" evidence="5">
    <location>
        <position position="95"/>
    </location>
    <ligand>
        <name>Mg(2+)</name>
        <dbReference type="ChEBI" id="CHEBI:18420"/>
        <label>1</label>
        <note>catalytic</note>
    </ligand>
</feature>
<dbReference type="Proteomes" id="UP001229244">
    <property type="component" value="Unassembled WGS sequence"/>
</dbReference>
<feature type="binding site" evidence="5">
    <location>
        <position position="97"/>
    </location>
    <ligand>
        <name>Mg(2+)</name>
        <dbReference type="ChEBI" id="CHEBI:18420"/>
        <label>1</label>
        <note>catalytic</note>
    </ligand>
</feature>
<evidence type="ECO:0000256" key="5">
    <source>
        <dbReference type="PIRSR" id="PIRSR600760-2"/>
    </source>
</evidence>
<keyword evidence="2 5" id="KW-0479">Metal-binding</keyword>
<protein>
    <submittedName>
        <fullName evidence="6">Myo-inositol-1(Or 4)-monophosphatase</fullName>
        <ecNumber evidence="6">3.1.3.25</ecNumber>
    </submittedName>
</protein>
<dbReference type="GO" id="GO:0008934">
    <property type="term" value="F:inositol monophosphate 1-phosphatase activity"/>
    <property type="evidence" value="ECO:0007669"/>
    <property type="project" value="TreeGrafter"/>
</dbReference>
<dbReference type="PROSITE" id="PS00629">
    <property type="entry name" value="IMP_1"/>
    <property type="match status" value="1"/>
</dbReference>
<dbReference type="EC" id="3.1.3.25" evidence="6"/>
<gene>
    <name evidence="6" type="ORF">J2S73_003201</name>
</gene>
<keyword evidence="4 5" id="KW-0460">Magnesium</keyword>
<dbReference type="SUPFAM" id="SSF56655">
    <property type="entry name" value="Carbohydrate phosphatase"/>
    <property type="match status" value="1"/>
</dbReference>
<evidence type="ECO:0000256" key="4">
    <source>
        <dbReference type="ARBA" id="ARBA00022842"/>
    </source>
</evidence>
<feature type="binding site" evidence="5">
    <location>
        <position position="215"/>
    </location>
    <ligand>
        <name>Mg(2+)</name>
        <dbReference type="ChEBI" id="CHEBI:18420"/>
        <label>1</label>
        <note>catalytic</note>
    </ligand>
</feature>
<dbReference type="EMBL" id="JAUSUL010000003">
    <property type="protein sequence ID" value="MDQ0316725.1"/>
    <property type="molecule type" value="Genomic_DNA"/>
</dbReference>
<evidence type="ECO:0000313" key="7">
    <source>
        <dbReference type="Proteomes" id="UP001229244"/>
    </source>
</evidence>
<sequence length="277" mass="28865">MPDDNATLPGTDLGTDTGLLEAAAREAGRIALGYFDGSVKQWTKGDNSPVSEADLAVDRFLRTRLSGERPDYGWLSEESADTSERLARASVFVVDPIDGTRAFLRGADEWTISLAVVTEGRPTAAAVYCPRRDEMFLAAKGRGAWLGGTRLSTADRAGLGGARLAGPRKVTGHQAARSAGIEAAPVVPSLAYRIALVSAGRLDGAASTSGPSDWDLAGADLLVHEAGGRLSQLSGDPVLYNRDHPVHPPIAASGAPLHGALLSLLKTTLSDRSTADA</sequence>
<comment type="caution">
    <text evidence="6">The sequence shown here is derived from an EMBL/GenBank/DDBJ whole genome shotgun (WGS) entry which is preliminary data.</text>
</comment>
<reference evidence="6" key="1">
    <citation type="submission" date="2023-07" db="EMBL/GenBank/DDBJ databases">
        <title>Genomic Encyclopedia of Type Strains, Phase IV (KMG-IV): sequencing the most valuable type-strain genomes for metagenomic binning, comparative biology and taxonomic classification.</title>
        <authorList>
            <person name="Goeker M."/>
        </authorList>
    </citation>
    <scope>NUCLEOTIDE SEQUENCE</scope>
    <source>
        <strain evidence="6">DSM 21202</strain>
    </source>
</reference>
<dbReference type="InterPro" id="IPR020550">
    <property type="entry name" value="Inositol_monophosphatase_CS"/>
</dbReference>